<dbReference type="PANTHER" id="PTHR11863">
    <property type="entry name" value="STEROL DESATURASE"/>
    <property type="match status" value="1"/>
</dbReference>
<feature type="transmembrane region" description="Helical" evidence="5">
    <location>
        <begin position="145"/>
        <end position="165"/>
    </location>
</feature>
<keyword evidence="3 5" id="KW-1133">Transmembrane helix</keyword>
<feature type="domain" description="Fatty acid hydroxylase" evidence="6">
    <location>
        <begin position="88"/>
        <end position="224"/>
    </location>
</feature>
<reference evidence="7 8" key="1">
    <citation type="submission" date="2018-02" db="EMBL/GenBank/DDBJ databases">
        <authorList>
            <person name="Cohen D.B."/>
            <person name="Kent A.D."/>
        </authorList>
    </citation>
    <scope>NUCLEOTIDE SEQUENCE [LARGE SCALE GENOMIC DNA]</scope>
    <source>
        <strain evidence="7 8">CCAP 1448/3</strain>
    </source>
</reference>
<feature type="transmembrane region" description="Helical" evidence="5">
    <location>
        <begin position="81"/>
        <end position="100"/>
    </location>
</feature>
<organism evidence="7 8">
    <name type="scientific">Merismopedia glauca CCAP 1448/3</name>
    <dbReference type="NCBI Taxonomy" id="1296344"/>
    <lineage>
        <taxon>Bacteria</taxon>
        <taxon>Bacillati</taxon>
        <taxon>Cyanobacteriota</taxon>
        <taxon>Cyanophyceae</taxon>
        <taxon>Synechococcales</taxon>
        <taxon>Merismopediaceae</taxon>
        <taxon>Merismopedia</taxon>
    </lineage>
</organism>
<feature type="transmembrane region" description="Helical" evidence="5">
    <location>
        <begin position="6"/>
        <end position="27"/>
    </location>
</feature>
<comment type="caution">
    <text evidence="7">The sequence shown here is derived from an EMBL/GenBank/DDBJ whole genome shotgun (WGS) entry which is preliminary data.</text>
</comment>
<comment type="subcellular location">
    <subcellularLocation>
        <location evidence="1">Membrane</location>
    </subcellularLocation>
</comment>
<evidence type="ECO:0000256" key="1">
    <source>
        <dbReference type="ARBA" id="ARBA00004370"/>
    </source>
</evidence>
<dbReference type="OrthoDB" id="9770329at2"/>
<sequence length="264" mass="30411">MMSESEIRLSVFLGVLLLMAVLELIIPRRKLSISKLIRWASNLGIVILNTALLRVILPLTAVKMAIISQDYNWGLFNVVSIPVWASILLSVIILDCLIYWQHVSFHKIPLFWQLHKVHHADLDFDVTTGLRFHPLEIILSMGIKILAVILLGCPPLAVVIFEVILNASSMFNHSNIYIHPPLDKFLRLWIVTPDMHRVHHSNIPSETNSNYGFNLSWWDFLFKTYRPQPELGHETMNIGLSTFASHKVAYLHWMLALPWIKQIK</sequence>
<evidence type="ECO:0000313" key="8">
    <source>
        <dbReference type="Proteomes" id="UP000238762"/>
    </source>
</evidence>
<dbReference type="GO" id="GO:0016020">
    <property type="term" value="C:membrane"/>
    <property type="evidence" value="ECO:0007669"/>
    <property type="project" value="UniProtKB-SubCell"/>
</dbReference>
<dbReference type="EMBL" id="PVWJ01000138">
    <property type="protein sequence ID" value="PSB01010.1"/>
    <property type="molecule type" value="Genomic_DNA"/>
</dbReference>
<dbReference type="Proteomes" id="UP000238762">
    <property type="component" value="Unassembled WGS sequence"/>
</dbReference>
<dbReference type="AlphaFoldDB" id="A0A2T1BYA7"/>
<dbReference type="InterPro" id="IPR050307">
    <property type="entry name" value="Sterol_Desaturase_Related"/>
</dbReference>
<dbReference type="GO" id="GO:0016491">
    <property type="term" value="F:oxidoreductase activity"/>
    <property type="evidence" value="ECO:0007669"/>
    <property type="project" value="InterPro"/>
</dbReference>
<proteinExistence type="predicted"/>
<evidence type="ECO:0000259" key="6">
    <source>
        <dbReference type="Pfam" id="PF04116"/>
    </source>
</evidence>
<evidence type="ECO:0000256" key="4">
    <source>
        <dbReference type="ARBA" id="ARBA00023136"/>
    </source>
</evidence>
<gene>
    <name evidence="7" type="ORF">C7B64_20560</name>
</gene>
<evidence type="ECO:0000313" key="7">
    <source>
        <dbReference type="EMBL" id="PSB01010.1"/>
    </source>
</evidence>
<evidence type="ECO:0000256" key="3">
    <source>
        <dbReference type="ARBA" id="ARBA00022989"/>
    </source>
</evidence>
<dbReference type="GO" id="GO:0005506">
    <property type="term" value="F:iron ion binding"/>
    <property type="evidence" value="ECO:0007669"/>
    <property type="project" value="InterPro"/>
</dbReference>
<dbReference type="RefSeq" id="WP_106290878.1">
    <property type="nucleotide sequence ID" value="NZ_CAWNTC010000172.1"/>
</dbReference>
<accession>A0A2T1BYA7</accession>
<dbReference type="GO" id="GO:0008610">
    <property type="term" value="P:lipid biosynthetic process"/>
    <property type="evidence" value="ECO:0007669"/>
    <property type="project" value="InterPro"/>
</dbReference>
<dbReference type="Pfam" id="PF04116">
    <property type="entry name" value="FA_hydroxylase"/>
    <property type="match status" value="1"/>
</dbReference>
<dbReference type="InterPro" id="IPR006694">
    <property type="entry name" value="Fatty_acid_hydroxylase"/>
</dbReference>
<name>A0A2T1BYA7_9CYAN</name>
<keyword evidence="8" id="KW-1185">Reference proteome</keyword>
<evidence type="ECO:0000256" key="5">
    <source>
        <dbReference type="SAM" id="Phobius"/>
    </source>
</evidence>
<keyword evidence="4 5" id="KW-0472">Membrane</keyword>
<evidence type="ECO:0000256" key="2">
    <source>
        <dbReference type="ARBA" id="ARBA00022692"/>
    </source>
</evidence>
<reference evidence="7 8" key="2">
    <citation type="submission" date="2018-03" db="EMBL/GenBank/DDBJ databases">
        <title>The ancient ancestry and fast evolution of plastids.</title>
        <authorList>
            <person name="Moore K.R."/>
            <person name="Magnabosco C."/>
            <person name="Momper L."/>
            <person name="Gold D.A."/>
            <person name="Bosak T."/>
            <person name="Fournier G.P."/>
        </authorList>
    </citation>
    <scope>NUCLEOTIDE SEQUENCE [LARGE SCALE GENOMIC DNA]</scope>
    <source>
        <strain evidence="7 8">CCAP 1448/3</strain>
    </source>
</reference>
<protein>
    <submittedName>
        <fullName evidence="7">Fatty acid hydroxylase</fullName>
    </submittedName>
</protein>
<feature type="transmembrane region" description="Helical" evidence="5">
    <location>
        <begin position="39"/>
        <end position="61"/>
    </location>
</feature>
<keyword evidence="2 5" id="KW-0812">Transmembrane</keyword>